<accession>A0A0L0VGZ3</accession>
<comment type="caution">
    <text evidence="2">The sequence shown here is derived from an EMBL/GenBank/DDBJ whole genome shotgun (WGS) entry which is preliminary data.</text>
</comment>
<evidence type="ECO:0000313" key="3">
    <source>
        <dbReference type="Proteomes" id="UP000054564"/>
    </source>
</evidence>
<proteinExistence type="predicted"/>
<feature type="compositionally biased region" description="Polar residues" evidence="1">
    <location>
        <begin position="102"/>
        <end position="113"/>
    </location>
</feature>
<organism evidence="2 3">
    <name type="scientific">Puccinia striiformis f. sp. tritici PST-78</name>
    <dbReference type="NCBI Taxonomy" id="1165861"/>
    <lineage>
        <taxon>Eukaryota</taxon>
        <taxon>Fungi</taxon>
        <taxon>Dikarya</taxon>
        <taxon>Basidiomycota</taxon>
        <taxon>Pucciniomycotina</taxon>
        <taxon>Pucciniomycetes</taxon>
        <taxon>Pucciniales</taxon>
        <taxon>Pucciniaceae</taxon>
        <taxon>Puccinia</taxon>
    </lineage>
</organism>
<protein>
    <submittedName>
        <fullName evidence="2">Uncharacterized protein</fullName>
    </submittedName>
</protein>
<dbReference type="Proteomes" id="UP000054564">
    <property type="component" value="Unassembled WGS sequence"/>
</dbReference>
<gene>
    <name evidence="2" type="ORF">PSTG_08365</name>
</gene>
<evidence type="ECO:0000256" key="1">
    <source>
        <dbReference type="SAM" id="MobiDB-lite"/>
    </source>
</evidence>
<dbReference type="AlphaFoldDB" id="A0A0L0VGZ3"/>
<feature type="region of interest" description="Disordered" evidence="1">
    <location>
        <begin position="61"/>
        <end position="113"/>
    </location>
</feature>
<name>A0A0L0VGZ3_9BASI</name>
<keyword evidence="3" id="KW-1185">Reference proteome</keyword>
<feature type="compositionally biased region" description="Basic residues" evidence="1">
    <location>
        <begin position="61"/>
        <end position="73"/>
    </location>
</feature>
<evidence type="ECO:0000313" key="2">
    <source>
        <dbReference type="EMBL" id="KNE98289.1"/>
    </source>
</evidence>
<reference evidence="3" key="1">
    <citation type="submission" date="2014-03" db="EMBL/GenBank/DDBJ databases">
        <title>The Genome Sequence of Puccinia striiformis f. sp. tritici PST-78.</title>
        <authorList>
            <consortium name="The Broad Institute Genome Sequencing Platform"/>
            <person name="Cuomo C."/>
            <person name="Hulbert S."/>
            <person name="Chen X."/>
            <person name="Walker B."/>
            <person name="Young S.K."/>
            <person name="Zeng Q."/>
            <person name="Gargeya S."/>
            <person name="Fitzgerald M."/>
            <person name="Haas B."/>
            <person name="Abouelleil A."/>
            <person name="Alvarado L."/>
            <person name="Arachchi H.M."/>
            <person name="Berlin A.M."/>
            <person name="Chapman S.B."/>
            <person name="Goldberg J."/>
            <person name="Griggs A."/>
            <person name="Gujja S."/>
            <person name="Hansen M."/>
            <person name="Howarth C."/>
            <person name="Imamovic A."/>
            <person name="Larimer J."/>
            <person name="McCowan C."/>
            <person name="Montmayeur A."/>
            <person name="Murphy C."/>
            <person name="Neiman D."/>
            <person name="Pearson M."/>
            <person name="Priest M."/>
            <person name="Roberts A."/>
            <person name="Saif S."/>
            <person name="Shea T."/>
            <person name="Sisk P."/>
            <person name="Sykes S."/>
            <person name="Wortman J."/>
            <person name="Nusbaum C."/>
            <person name="Birren B."/>
        </authorList>
    </citation>
    <scope>NUCLEOTIDE SEQUENCE [LARGE SCALE GENOMIC DNA]</scope>
    <source>
        <strain evidence="3">race PST-78</strain>
    </source>
</reference>
<dbReference type="EMBL" id="AJIL01000058">
    <property type="protein sequence ID" value="KNE98289.1"/>
    <property type="molecule type" value="Genomic_DNA"/>
</dbReference>
<sequence>MATKERATGASLKFGRCSTVREVKDLSASDSTLMIHKKGIGDVKRDLDTTCGVLSLRRTSRVRSRRAAHKGKPTPRQIPEERGGGSRINFGGTRSCFKARESSAQSDVGTSMS</sequence>